<comment type="caution">
    <text evidence="1">The sequence shown here is derived from an EMBL/GenBank/DDBJ whole genome shotgun (WGS) entry which is preliminary data.</text>
</comment>
<accession>A0ABV7G2E4</accession>
<keyword evidence="2" id="KW-1185">Reference proteome</keyword>
<evidence type="ECO:0000313" key="1">
    <source>
        <dbReference type="EMBL" id="MFC3124856.1"/>
    </source>
</evidence>
<sequence>MLNKITALPRAAQIQVTRNALAEIASGGVAERARHRAAAEILRTAQRTLAMAEVPAALPPVMAGWDAHAETALEYAETLPPAALDQLLAEGPRWAAALLRGAPELLRAA</sequence>
<dbReference type="EMBL" id="JBHRTN010000008">
    <property type="protein sequence ID" value="MFC3124856.1"/>
    <property type="molecule type" value="Genomic_DNA"/>
</dbReference>
<organism evidence="1 2">
    <name type="scientific">Teichococcus globiformis</name>
    <dbReference type="NCBI Taxonomy" id="2307229"/>
    <lineage>
        <taxon>Bacteria</taxon>
        <taxon>Pseudomonadati</taxon>
        <taxon>Pseudomonadota</taxon>
        <taxon>Alphaproteobacteria</taxon>
        <taxon>Acetobacterales</taxon>
        <taxon>Roseomonadaceae</taxon>
        <taxon>Roseomonas</taxon>
    </lineage>
</organism>
<proteinExistence type="predicted"/>
<dbReference type="RefSeq" id="WP_379595283.1">
    <property type="nucleotide sequence ID" value="NZ_JBHRTN010000008.1"/>
</dbReference>
<protein>
    <submittedName>
        <fullName evidence="1">Uncharacterized protein</fullName>
    </submittedName>
</protein>
<dbReference type="Proteomes" id="UP001595593">
    <property type="component" value="Unassembled WGS sequence"/>
</dbReference>
<name>A0ABV7G2E4_9PROT</name>
<evidence type="ECO:0000313" key="2">
    <source>
        <dbReference type="Proteomes" id="UP001595593"/>
    </source>
</evidence>
<reference evidence="2" key="1">
    <citation type="journal article" date="2019" name="Int. J. Syst. Evol. Microbiol.">
        <title>The Global Catalogue of Microorganisms (GCM) 10K type strain sequencing project: providing services to taxonomists for standard genome sequencing and annotation.</title>
        <authorList>
            <consortium name="The Broad Institute Genomics Platform"/>
            <consortium name="The Broad Institute Genome Sequencing Center for Infectious Disease"/>
            <person name="Wu L."/>
            <person name="Ma J."/>
        </authorList>
    </citation>
    <scope>NUCLEOTIDE SEQUENCE [LARGE SCALE GENOMIC DNA]</scope>
    <source>
        <strain evidence="2">KCTC 52094</strain>
    </source>
</reference>
<gene>
    <name evidence="1" type="ORF">ACFOD4_07280</name>
</gene>